<feature type="compositionally biased region" description="Acidic residues" evidence="1">
    <location>
        <begin position="171"/>
        <end position="184"/>
    </location>
</feature>
<keyword evidence="3" id="KW-1185">Reference proteome</keyword>
<evidence type="ECO:0000313" key="2">
    <source>
        <dbReference type="EMBL" id="CAI8589653.1"/>
    </source>
</evidence>
<feature type="region of interest" description="Disordered" evidence="1">
    <location>
        <begin position="1"/>
        <end position="31"/>
    </location>
</feature>
<feature type="compositionally biased region" description="Basic and acidic residues" evidence="1">
    <location>
        <begin position="157"/>
        <end position="170"/>
    </location>
</feature>
<evidence type="ECO:0000313" key="3">
    <source>
        <dbReference type="Proteomes" id="UP001157006"/>
    </source>
</evidence>
<feature type="region of interest" description="Disordered" evidence="1">
    <location>
        <begin position="156"/>
        <end position="206"/>
    </location>
</feature>
<organism evidence="2 3">
    <name type="scientific">Vicia faba</name>
    <name type="common">Broad bean</name>
    <name type="synonym">Faba vulgaris</name>
    <dbReference type="NCBI Taxonomy" id="3906"/>
    <lineage>
        <taxon>Eukaryota</taxon>
        <taxon>Viridiplantae</taxon>
        <taxon>Streptophyta</taxon>
        <taxon>Embryophyta</taxon>
        <taxon>Tracheophyta</taxon>
        <taxon>Spermatophyta</taxon>
        <taxon>Magnoliopsida</taxon>
        <taxon>eudicotyledons</taxon>
        <taxon>Gunneridae</taxon>
        <taxon>Pentapetalae</taxon>
        <taxon>rosids</taxon>
        <taxon>fabids</taxon>
        <taxon>Fabales</taxon>
        <taxon>Fabaceae</taxon>
        <taxon>Papilionoideae</taxon>
        <taxon>50 kb inversion clade</taxon>
        <taxon>NPAAA clade</taxon>
        <taxon>Hologalegina</taxon>
        <taxon>IRL clade</taxon>
        <taxon>Fabeae</taxon>
        <taxon>Vicia</taxon>
    </lineage>
</organism>
<protein>
    <submittedName>
        <fullName evidence="2">Uncharacterized protein</fullName>
    </submittedName>
</protein>
<proteinExistence type="predicted"/>
<evidence type="ECO:0000256" key="1">
    <source>
        <dbReference type="SAM" id="MobiDB-lite"/>
    </source>
</evidence>
<accession>A0AAV0YXB0</accession>
<dbReference type="Proteomes" id="UP001157006">
    <property type="component" value="Chromosome 1L"/>
</dbReference>
<sequence length="206" mass="23208">MAPKRNEASKKQKTSGAGTSREEQTFDQTRFIGPEQEERYTKLVGRSIWYERIFDINLEGTYKSLPGIWTSQKWDKLLNPHHKINTEPHFHLHNGYNLNYVLAHVRWRVDIGQIIAIEMKNVAESCKKFRAGTRSAHPLVYPSLIMGLIIASQGEATGHENENDDEQHTEAEEEVEAEAGDEEGTSGGSKAASEAGDNYDEFMGGE</sequence>
<dbReference type="AlphaFoldDB" id="A0AAV0YXB0"/>
<feature type="compositionally biased region" description="Basic and acidic residues" evidence="1">
    <location>
        <begin position="1"/>
        <end position="10"/>
    </location>
</feature>
<gene>
    <name evidence="2" type="ORF">VFH_I402880</name>
</gene>
<dbReference type="EMBL" id="OX451736">
    <property type="protein sequence ID" value="CAI8589653.1"/>
    <property type="molecule type" value="Genomic_DNA"/>
</dbReference>
<reference evidence="2 3" key="1">
    <citation type="submission" date="2023-01" db="EMBL/GenBank/DDBJ databases">
        <authorList>
            <person name="Kreplak J."/>
        </authorList>
    </citation>
    <scope>NUCLEOTIDE SEQUENCE [LARGE SCALE GENOMIC DNA]</scope>
</reference>
<name>A0AAV0YXB0_VICFA</name>